<protein>
    <recommendedName>
        <fullName evidence="4">Release factor glutamine methyltransferase</fullName>
        <shortName evidence="4">RF MTase</shortName>
        <ecNumber evidence="4">2.1.1.297</ecNumber>
    </recommendedName>
    <alternativeName>
        <fullName evidence="4">N5-glutamine methyltransferase PrmC</fullName>
    </alternativeName>
    <alternativeName>
        <fullName evidence="4">Protein-(glutamine-N5) MTase PrmC</fullName>
    </alternativeName>
    <alternativeName>
        <fullName evidence="4">Protein-glutamine N-methyltransferase PrmC</fullName>
    </alternativeName>
</protein>
<dbReference type="HAMAP" id="MF_02126">
    <property type="entry name" value="RF_methyltr_PrmC"/>
    <property type="match status" value="1"/>
</dbReference>
<feature type="domain" description="Release factor glutamine methyltransferase N-terminal" evidence="5">
    <location>
        <begin position="22"/>
        <end position="86"/>
    </location>
</feature>
<dbReference type="GO" id="GO:0003676">
    <property type="term" value="F:nucleic acid binding"/>
    <property type="evidence" value="ECO:0007669"/>
    <property type="project" value="InterPro"/>
</dbReference>
<dbReference type="InterPro" id="IPR019874">
    <property type="entry name" value="RF_methyltr_PrmC"/>
</dbReference>
<dbReference type="InterPro" id="IPR040758">
    <property type="entry name" value="PrmC_N"/>
</dbReference>
<evidence type="ECO:0000256" key="2">
    <source>
        <dbReference type="ARBA" id="ARBA00022679"/>
    </source>
</evidence>
<keyword evidence="3 4" id="KW-0949">S-adenosyl-L-methionine</keyword>
<dbReference type="GO" id="GO:0102559">
    <property type="term" value="F:peptide chain release factor N(5)-glutamine methyltransferase activity"/>
    <property type="evidence" value="ECO:0007669"/>
    <property type="project" value="UniProtKB-EC"/>
</dbReference>
<reference evidence="6" key="1">
    <citation type="submission" date="2020-10" db="EMBL/GenBank/DDBJ databases">
        <authorList>
            <person name="Gilroy R."/>
        </authorList>
    </citation>
    <scope>NUCLEOTIDE SEQUENCE</scope>
    <source>
        <strain evidence="6">ChiBcec7-5410</strain>
    </source>
</reference>
<reference evidence="6" key="2">
    <citation type="journal article" date="2021" name="PeerJ">
        <title>Extensive microbial diversity within the chicken gut microbiome revealed by metagenomics and culture.</title>
        <authorList>
            <person name="Gilroy R."/>
            <person name="Ravi A."/>
            <person name="Getino M."/>
            <person name="Pursley I."/>
            <person name="Horton D.L."/>
            <person name="Alikhan N.F."/>
            <person name="Baker D."/>
            <person name="Gharbi K."/>
            <person name="Hall N."/>
            <person name="Watson M."/>
            <person name="Adriaenssens E.M."/>
            <person name="Foster-Nyarko E."/>
            <person name="Jarju S."/>
            <person name="Secka A."/>
            <person name="Antonio M."/>
            <person name="Oren A."/>
            <person name="Chaudhuri R.R."/>
            <person name="La Ragione R."/>
            <person name="Hildebrand F."/>
            <person name="Pallen M.J."/>
        </authorList>
    </citation>
    <scope>NUCLEOTIDE SEQUENCE</scope>
    <source>
        <strain evidence="6">ChiBcec7-5410</strain>
    </source>
</reference>
<dbReference type="Proteomes" id="UP000824160">
    <property type="component" value="Unassembled WGS sequence"/>
</dbReference>
<comment type="catalytic activity">
    <reaction evidence="4">
        <text>L-glutaminyl-[peptide chain release factor] + S-adenosyl-L-methionine = N(5)-methyl-L-glutaminyl-[peptide chain release factor] + S-adenosyl-L-homocysteine + H(+)</text>
        <dbReference type="Rhea" id="RHEA:42896"/>
        <dbReference type="Rhea" id="RHEA-COMP:10271"/>
        <dbReference type="Rhea" id="RHEA-COMP:10272"/>
        <dbReference type="ChEBI" id="CHEBI:15378"/>
        <dbReference type="ChEBI" id="CHEBI:30011"/>
        <dbReference type="ChEBI" id="CHEBI:57856"/>
        <dbReference type="ChEBI" id="CHEBI:59789"/>
        <dbReference type="ChEBI" id="CHEBI:61891"/>
        <dbReference type="EC" id="2.1.1.297"/>
    </reaction>
</comment>
<dbReference type="AlphaFoldDB" id="A0A9D1H6S1"/>
<dbReference type="SUPFAM" id="SSF53335">
    <property type="entry name" value="S-adenosyl-L-methionine-dependent methyltransferases"/>
    <property type="match status" value="1"/>
</dbReference>
<accession>A0A9D1H6S1</accession>
<keyword evidence="2 4" id="KW-0808">Transferase</keyword>
<dbReference type="PROSITE" id="PS00092">
    <property type="entry name" value="N6_MTASE"/>
    <property type="match status" value="1"/>
</dbReference>
<dbReference type="InterPro" id="IPR050320">
    <property type="entry name" value="N5-glutamine_MTase"/>
</dbReference>
<feature type="binding site" evidence="4">
    <location>
        <begin position="197"/>
        <end position="200"/>
    </location>
    <ligand>
        <name>substrate</name>
    </ligand>
</feature>
<comment type="caution">
    <text evidence="6">The sequence shown here is derived from an EMBL/GenBank/DDBJ whole genome shotgun (WGS) entry which is preliminary data.</text>
</comment>
<dbReference type="EMBL" id="DVLW01000172">
    <property type="protein sequence ID" value="HIT94770.1"/>
    <property type="molecule type" value="Genomic_DNA"/>
</dbReference>
<comment type="caution">
    <text evidence="4">Lacks conserved residue(s) required for the propagation of feature annotation.</text>
</comment>
<name>A0A9D1H6S1_9FIRM</name>
<proteinExistence type="inferred from homology"/>
<gene>
    <name evidence="4 6" type="primary">prmC</name>
    <name evidence="6" type="ORF">IAC43_06260</name>
</gene>
<evidence type="ECO:0000313" key="6">
    <source>
        <dbReference type="EMBL" id="HIT94770.1"/>
    </source>
</evidence>
<evidence type="ECO:0000313" key="7">
    <source>
        <dbReference type="Proteomes" id="UP000824160"/>
    </source>
</evidence>
<dbReference type="NCBIfam" id="TIGR00536">
    <property type="entry name" value="hemK_fam"/>
    <property type="match status" value="1"/>
</dbReference>
<feature type="binding site" evidence="4">
    <location>
        <position position="154"/>
    </location>
    <ligand>
        <name>S-adenosyl-L-methionine</name>
        <dbReference type="ChEBI" id="CHEBI:59789"/>
    </ligand>
</feature>
<dbReference type="InterPro" id="IPR002052">
    <property type="entry name" value="DNA_methylase_N6_adenine_CS"/>
</dbReference>
<organism evidence="6 7">
    <name type="scientific">Candidatus Faecivivens stercoripullorum</name>
    <dbReference type="NCBI Taxonomy" id="2840805"/>
    <lineage>
        <taxon>Bacteria</taxon>
        <taxon>Bacillati</taxon>
        <taxon>Bacillota</taxon>
        <taxon>Clostridia</taxon>
        <taxon>Eubacteriales</taxon>
        <taxon>Oscillospiraceae</taxon>
        <taxon>Oscillospiraceae incertae sedis</taxon>
        <taxon>Candidatus Faecivivens</taxon>
    </lineage>
</organism>
<feature type="binding site" evidence="4">
    <location>
        <position position="197"/>
    </location>
    <ligand>
        <name>S-adenosyl-L-methionine</name>
        <dbReference type="ChEBI" id="CHEBI:59789"/>
    </ligand>
</feature>
<dbReference type="InterPro" id="IPR004556">
    <property type="entry name" value="HemK-like"/>
</dbReference>
<dbReference type="Gene3D" id="3.40.50.150">
    <property type="entry name" value="Vaccinia Virus protein VP39"/>
    <property type="match status" value="1"/>
</dbReference>
<evidence type="ECO:0000256" key="3">
    <source>
        <dbReference type="ARBA" id="ARBA00022691"/>
    </source>
</evidence>
<sequence length="290" mass="32137">MKEIVALPEDEKVSLTELEHTLQQQLAEVTETPGFEAGLILETVLGVSRTDILLGKTVSLDNKQREQLTALLEGRKERRPLQYLLGSWEFYGRPFIVGEGVLIPRPDTEILAEQVLEGVRDIPNPRILELCGGSGCLAVTIALERPDAEVWCVEKSPEAFSYLQKNNQALGAGVHTLLGDALDTGCVEGNFDCILSNPPYLSDTDMQELEPELSYEPAMALYGESDGLFFYRELTARWVERLRPGGLLAYEIGMGQHPQVAKMMRSAGLNTICQTRDYGGIIRVLTARAR</sequence>
<comment type="similarity">
    <text evidence="4">Belongs to the protein N5-glutamine methyltransferase family. PrmC subfamily.</text>
</comment>
<dbReference type="CDD" id="cd02440">
    <property type="entry name" value="AdoMet_MTases"/>
    <property type="match status" value="1"/>
</dbReference>
<comment type="function">
    <text evidence="4">Methylates the class 1 translation termination release factors RF1/PrfA and RF2/PrfB on the glutamine residue of the universally conserved GGQ motif.</text>
</comment>
<dbReference type="PANTHER" id="PTHR18895">
    <property type="entry name" value="HEMK METHYLTRANSFERASE"/>
    <property type="match status" value="1"/>
</dbReference>
<evidence type="ECO:0000256" key="1">
    <source>
        <dbReference type="ARBA" id="ARBA00022603"/>
    </source>
</evidence>
<dbReference type="NCBIfam" id="TIGR03534">
    <property type="entry name" value="RF_mod_PrmC"/>
    <property type="match status" value="1"/>
</dbReference>
<dbReference type="EC" id="2.1.1.297" evidence="4"/>
<dbReference type="PANTHER" id="PTHR18895:SF74">
    <property type="entry name" value="MTRF1L RELEASE FACTOR GLUTAMINE METHYLTRANSFERASE"/>
    <property type="match status" value="1"/>
</dbReference>
<dbReference type="InterPro" id="IPR029063">
    <property type="entry name" value="SAM-dependent_MTases_sf"/>
</dbReference>
<keyword evidence="1 4" id="KW-0489">Methyltransferase</keyword>
<dbReference type="Gene3D" id="1.10.8.10">
    <property type="entry name" value="DNA helicase RuvA subunit, C-terminal domain"/>
    <property type="match status" value="1"/>
</dbReference>
<dbReference type="Pfam" id="PF17827">
    <property type="entry name" value="PrmC_N"/>
    <property type="match status" value="1"/>
</dbReference>
<dbReference type="GO" id="GO:0032259">
    <property type="term" value="P:methylation"/>
    <property type="evidence" value="ECO:0007669"/>
    <property type="project" value="UniProtKB-KW"/>
</dbReference>
<dbReference type="Pfam" id="PF03602">
    <property type="entry name" value="Cons_hypoth95"/>
    <property type="match status" value="1"/>
</dbReference>
<evidence type="ECO:0000256" key="4">
    <source>
        <dbReference type="HAMAP-Rule" id="MF_02126"/>
    </source>
</evidence>
<evidence type="ECO:0000259" key="5">
    <source>
        <dbReference type="Pfam" id="PF17827"/>
    </source>
</evidence>